<keyword evidence="3" id="KW-0540">Nuclease</keyword>
<feature type="region of interest" description="Disordered" evidence="1">
    <location>
        <begin position="39"/>
        <end position="99"/>
    </location>
</feature>
<feature type="domain" description="GmrSD restriction endonucleases C-terminal" evidence="2">
    <location>
        <begin position="142"/>
        <end position="279"/>
    </location>
</feature>
<dbReference type="RefSeq" id="WP_241730030.1">
    <property type="nucleotide sequence ID" value="NZ_JAALDM010000140.1"/>
</dbReference>
<dbReference type="PANTHER" id="PTHR24094:SF15">
    <property type="entry name" value="AMP-DEPENDENT SYNTHETASE_LIGASE DOMAIN-CONTAINING PROTEIN-RELATED"/>
    <property type="match status" value="1"/>
</dbReference>
<name>A0ABV5JT81_9ACTN</name>
<dbReference type="Pfam" id="PF07510">
    <property type="entry name" value="GmrSD_C"/>
    <property type="match status" value="1"/>
</dbReference>
<evidence type="ECO:0000256" key="1">
    <source>
        <dbReference type="SAM" id="MobiDB-lite"/>
    </source>
</evidence>
<keyword evidence="3" id="KW-0378">Hydrolase</keyword>
<organism evidence="3 4">
    <name type="scientific">Dietzia aerolata</name>
    <dbReference type="NCBI Taxonomy" id="595984"/>
    <lineage>
        <taxon>Bacteria</taxon>
        <taxon>Bacillati</taxon>
        <taxon>Actinomycetota</taxon>
        <taxon>Actinomycetes</taxon>
        <taxon>Mycobacteriales</taxon>
        <taxon>Dietziaceae</taxon>
        <taxon>Dietzia</taxon>
    </lineage>
</organism>
<evidence type="ECO:0000313" key="3">
    <source>
        <dbReference type="EMBL" id="MFB9260893.1"/>
    </source>
</evidence>
<dbReference type="GO" id="GO:0004519">
    <property type="term" value="F:endonuclease activity"/>
    <property type="evidence" value="ECO:0007669"/>
    <property type="project" value="UniProtKB-KW"/>
</dbReference>
<dbReference type="InterPro" id="IPR011089">
    <property type="entry name" value="GmrSD_C"/>
</dbReference>
<dbReference type="Proteomes" id="UP001589700">
    <property type="component" value="Unassembled WGS sequence"/>
</dbReference>
<evidence type="ECO:0000313" key="4">
    <source>
        <dbReference type="Proteomes" id="UP001589700"/>
    </source>
</evidence>
<keyword evidence="4" id="KW-1185">Reference proteome</keyword>
<protein>
    <submittedName>
        <fullName evidence="3">HNH endonuclease family protein</fullName>
    </submittedName>
</protein>
<evidence type="ECO:0000259" key="2">
    <source>
        <dbReference type="Pfam" id="PF07510"/>
    </source>
</evidence>
<sequence length="286" mass="30306">MSSRTSRPVIGVVLGVALLAGIGWCADVDGGGDALGGGSAFRDTETSQAVPTTPAGSSSSDSLLPPTPAPAPAPAPPPGEPGAPPAPEAPAPGGDPLVPAAREAVGQLEVKGRAPKTGYDRDLFGQAWSDDVGVEFGRNGCDTRNDILKRDLYDITFRPGTRDCVVLTGVLDGPYTGERIEFQRGQDTSSLVQIDHVVALSDAWQKGAQQLTEQQRRDFANDPLNLLAVSGRANQQKGDGDTATWLPPRREFRCGYVSRQVLVKERYGLWVTQAERDAMDRILASC</sequence>
<reference evidence="3 4" key="1">
    <citation type="submission" date="2024-09" db="EMBL/GenBank/DDBJ databases">
        <authorList>
            <person name="Sun Q."/>
            <person name="Mori K."/>
        </authorList>
    </citation>
    <scope>NUCLEOTIDE SEQUENCE [LARGE SCALE GENOMIC DNA]</scope>
    <source>
        <strain evidence="3 4">CCM 7659</strain>
    </source>
</reference>
<dbReference type="EMBL" id="JBHMDY010000008">
    <property type="protein sequence ID" value="MFB9260893.1"/>
    <property type="molecule type" value="Genomic_DNA"/>
</dbReference>
<proteinExistence type="predicted"/>
<gene>
    <name evidence="3" type="ORF">ACFFVD_13890</name>
</gene>
<comment type="caution">
    <text evidence="3">The sequence shown here is derived from an EMBL/GenBank/DDBJ whole genome shotgun (WGS) entry which is preliminary data.</text>
</comment>
<dbReference type="PANTHER" id="PTHR24094">
    <property type="entry name" value="SECRETED PROTEIN"/>
    <property type="match status" value="1"/>
</dbReference>
<keyword evidence="3" id="KW-0255">Endonuclease</keyword>
<feature type="compositionally biased region" description="Pro residues" evidence="1">
    <location>
        <begin position="65"/>
        <end position="90"/>
    </location>
</feature>
<feature type="compositionally biased region" description="Low complexity" evidence="1">
    <location>
        <begin position="51"/>
        <end position="64"/>
    </location>
</feature>
<accession>A0ABV5JT81</accession>